<evidence type="ECO:0000256" key="2">
    <source>
        <dbReference type="ARBA" id="ARBA00022692"/>
    </source>
</evidence>
<dbReference type="GO" id="GO:0015149">
    <property type="term" value="F:hexose transmembrane transporter activity"/>
    <property type="evidence" value="ECO:0007669"/>
    <property type="project" value="TreeGrafter"/>
</dbReference>
<gene>
    <name evidence="6" type="ORF">AYBTSS11_LOCUS20435</name>
</gene>
<dbReference type="InterPro" id="IPR005828">
    <property type="entry name" value="MFS_sugar_transport-like"/>
</dbReference>
<feature type="transmembrane region" description="Helical" evidence="5">
    <location>
        <begin position="43"/>
        <end position="62"/>
    </location>
</feature>
<dbReference type="SUPFAM" id="SSF103473">
    <property type="entry name" value="MFS general substrate transporter"/>
    <property type="match status" value="1"/>
</dbReference>
<evidence type="ECO:0000256" key="1">
    <source>
        <dbReference type="ARBA" id="ARBA00004370"/>
    </source>
</evidence>
<dbReference type="PANTHER" id="PTHR23503:SF103">
    <property type="entry name" value="PLASTIDIC GLUCOSE TRANSPORTER 1-RELATED"/>
    <property type="match status" value="1"/>
</dbReference>
<keyword evidence="3 5" id="KW-1133">Transmembrane helix</keyword>
<sequence>MIHTGQECGVYPIFCYFKLDLKDVEPEAKAHSHKPTSLRWRTMLYIASIPGFLVAIGMQFAVDSPRWLCKAGRIKDAKTVIGELWGASEVDNAIEEFQSVSKNDGSDLDSRWSEILEEPHSRGCVKLLLLEVPFLYFSSSQALMEFFIFHH</sequence>
<dbReference type="InterPro" id="IPR036259">
    <property type="entry name" value="MFS_trans_sf"/>
</dbReference>
<evidence type="ECO:0000256" key="5">
    <source>
        <dbReference type="SAM" id="Phobius"/>
    </source>
</evidence>
<dbReference type="InterPro" id="IPR045263">
    <property type="entry name" value="GLUT"/>
</dbReference>
<keyword evidence="4 5" id="KW-0472">Membrane</keyword>
<proteinExistence type="predicted"/>
<name>A0AA86VT00_9FABA</name>
<dbReference type="Pfam" id="PF00083">
    <property type="entry name" value="Sugar_tr"/>
    <property type="match status" value="1"/>
</dbReference>
<dbReference type="EMBL" id="OY731403">
    <property type="protein sequence ID" value="CAJ1964661.1"/>
    <property type="molecule type" value="Genomic_DNA"/>
</dbReference>
<organism evidence="6 7">
    <name type="scientific">Sphenostylis stenocarpa</name>
    <dbReference type="NCBI Taxonomy" id="92480"/>
    <lineage>
        <taxon>Eukaryota</taxon>
        <taxon>Viridiplantae</taxon>
        <taxon>Streptophyta</taxon>
        <taxon>Embryophyta</taxon>
        <taxon>Tracheophyta</taxon>
        <taxon>Spermatophyta</taxon>
        <taxon>Magnoliopsida</taxon>
        <taxon>eudicotyledons</taxon>
        <taxon>Gunneridae</taxon>
        <taxon>Pentapetalae</taxon>
        <taxon>rosids</taxon>
        <taxon>fabids</taxon>
        <taxon>Fabales</taxon>
        <taxon>Fabaceae</taxon>
        <taxon>Papilionoideae</taxon>
        <taxon>50 kb inversion clade</taxon>
        <taxon>NPAAA clade</taxon>
        <taxon>indigoferoid/millettioid clade</taxon>
        <taxon>Phaseoleae</taxon>
        <taxon>Sphenostylis</taxon>
    </lineage>
</organism>
<dbReference type="AlphaFoldDB" id="A0AA86VT00"/>
<keyword evidence="2 5" id="KW-0812">Transmembrane</keyword>
<comment type="subcellular location">
    <subcellularLocation>
        <location evidence="1">Membrane</location>
    </subcellularLocation>
</comment>
<dbReference type="Proteomes" id="UP001189624">
    <property type="component" value="Chromosome 6"/>
</dbReference>
<reference evidence="6" key="1">
    <citation type="submission" date="2023-10" db="EMBL/GenBank/DDBJ databases">
        <authorList>
            <person name="Domelevo Entfellner J.-B."/>
        </authorList>
    </citation>
    <scope>NUCLEOTIDE SEQUENCE</scope>
</reference>
<evidence type="ECO:0000313" key="7">
    <source>
        <dbReference type="Proteomes" id="UP001189624"/>
    </source>
</evidence>
<evidence type="ECO:0000313" key="6">
    <source>
        <dbReference type="EMBL" id="CAJ1964661.1"/>
    </source>
</evidence>
<dbReference type="PANTHER" id="PTHR23503">
    <property type="entry name" value="SOLUTE CARRIER FAMILY 2"/>
    <property type="match status" value="1"/>
</dbReference>
<protein>
    <submittedName>
        <fullName evidence="6">Uncharacterized protein</fullName>
    </submittedName>
</protein>
<dbReference type="GO" id="GO:0016020">
    <property type="term" value="C:membrane"/>
    <property type="evidence" value="ECO:0007669"/>
    <property type="project" value="UniProtKB-SubCell"/>
</dbReference>
<dbReference type="Gene3D" id="1.20.1250.20">
    <property type="entry name" value="MFS general substrate transporter like domains"/>
    <property type="match status" value="1"/>
</dbReference>
<dbReference type="Gramene" id="rna-AYBTSS11_LOCUS20435">
    <property type="protein sequence ID" value="CAJ1964661.1"/>
    <property type="gene ID" value="gene-AYBTSS11_LOCUS20435"/>
</dbReference>
<evidence type="ECO:0000256" key="4">
    <source>
        <dbReference type="ARBA" id="ARBA00023136"/>
    </source>
</evidence>
<keyword evidence="7" id="KW-1185">Reference proteome</keyword>
<evidence type="ECO:0000256" key="3">
    <source>
        <dbReference type="ARBA" id="ARBA00022989"/>
    </source>
</evidence>
<accession>A0AA86VT00</accession>